<gene>
    <name evidence="2" type="ORF">HDA33_001740</name>
</gene>
<name>A0A4Y8ZMV9_9MICC</name>
<organism evidence="2 3">
    <name type="scientific">Micrococcus endophyticus</name>
    <dbReference type="NCBI Taxonomy" id="455343"/>
    <lineage>
        <taxon>Bacteria</taxon>
        <taxon>Bacillati</taxon>
        <taxon>Actinomycetota</taxon>
        <taxon>Actinomycetes</taxon>
        <taxon>Micrococcales</taxon>
        <taxon>Micrococcaceae</taxon>
        <taxon>Micrococcus</taxon>
    </lineage>
</organism>
<dbReference type="RefSeq" id="WP_151436973.1">
    <property type="nucleotide sequence ID" value="NZ_BAABAG010000014.1"/>
</dbReference>
<feature type="chain" id="PRO_5043204902" evidence="1">
    <location>
        <begin position="28"/>
        <end position="62"/>
    </location>
</feature>
<proteinExistence type="predicted"/>
<comment type="caution">
    <text evidence="2">The sequence shown here is derived from an EMBL/GenBank/DDBJ whole genome shotgun (WGS) entry which is preliminary data.</text>
</comment>
<evidence type="ECO:0000256" key="1">
    <source>
        <dbReference type="SAM" id="SignalP"/>
    </source>
</evidence>
<sequence length="62" mass="6237">MKKLSTLAASALIAASLALPASGPASSHVSVSQAAGAVVHEAVDHVEQGTGFRGLWCTFMPC</sequence>
<evidence type="ECO:0000313" key="2">
    <source>
        <dbReference type="EMBL" id="MBB5849176.1"/>
    </source>
</evidence>
<dbReference type="EMBL" id="JACHMW010000001">
    <property type="protein sequence ID" value="MBB5849176.1"/>
    <property type="molecule type" value="Genomic_DNA"/>
</dbReference>
<evidence type="ECO:0000313" key="3">
    <source>
        <dbReference type="Proteomes" id="UP000567246"/>
    </source>
</evidence>
<dbReference type="Proteomes" id="UP000567246">
    <property type="component" value="Unassembled WGS sequence"/>
</dbReference>
<protein>
    <submittedName>
        <fullName evidence="2">Uncharacterized protein</fullName>
    </submittedName>
</protein>
<reference evidence="2 3" key="1">
    <citation type="submission" date="2020-08" db="EMBL/GenBank/DDBJ databases">
        <title>Sequencing the genomes of 1000 actinobacteria strains.</title>
        <authorList>
            <person name="Klenk H.-P."/>
        </authorList>
    </citation>
    <scope>NUCLEOTIDE SEQUENCE [LARGE SCALE GENOMIC DNA]</scope>
    <source>
        <strain evidence="2 3">DSM 17945</strain>
    </source>
</reference>
<keyword evidence="3" id="KW-1185">Reference proteome</keyword>
<dbReference type="AlphaFoldDB" id="A0A4Y8ZMV9"/>
<keyword evidence="1" id="KW-0732">Signal</keyword>
<accession>A0A4Y8ZMV9</accession>
<feature type="signal peptide" evidence="1">
    <location>
        <begin position="1"/>
        <end position="27"/>
    </location>
</feature>